<dbReference type="GO" id="GO:1901222">
    <property type="term" value="P:regulation of non-canonical NF-kappaB signal transduction"/>
    <property type="evidence" value="ECO:0007669"/>
    <property type="project" value="UniProtKB-ARBA"/>
</dbReference>
<feature type="transmembrane region" description="Helical" evidence="14">
    <location>
        <begin position="1372"/>
        <end position="1396"/>
    </location>
</feature>
<feature type="domain" description="EGF-like" evidence="16">
    <location>
        <begin position="192"/>
        <end position="228"/>
    </location>
</feature>
<evidence type="ECO:0000313" key="17">
    <source>
        <dbReference type="EMBL" id="KAL2100081.1"/>
    </source>
</evidence>
<dbReference type="GO" id="GO:0060218">
    <property type="term" value="P:hematopoietic stem cell differentiation"/>
    <property type="evidence" value="ECO:0007669"/>
    <property type="project" value="UniProtKB-ARBA"/>
</dbReference>
<evidence type="ECO:0000256" key="14">
    <source>
        <dbReference type="SAM" id="Phobius"/>
    </source>
</evidence>
<dbReference type="GO" id="GO:0007399">
    <property type="term" value="P:nervous system development"/>
    <property type="evidence" value="ECO:0007669"/>
    <property type="project" value="UniProtKB-ARBA"/>
</dbReference>
<dbReference type="FunFam" id="2.60.120.200:FF:000081">
    <property type="entry name" value="Crumbs 1, cell polarity complex component"/>
    <property type="match status" value="1"/>
</dbReference>
<dbReference type="FunFam" id="2.10.25.10:FF:000123">
    <property type="entry name" value="Crumbs homolog 1 (Drosophila)"/>
    <property type="match status" value="1"/>
</dbReference>
<keyword evidence="5 13" id="KW-0245">EGF-like domain</keyword>
<keyword evidence="7" id="KW-0732">Signal</keyword>
<comment type="subcellular location">
    <subcellularLocation>
        <location evidence="1">Membrane</location>
        <topology evidence="1">Single-pass type I membrane protein</topology>
    </subcellularLocation>
    <subcellularLocation>
        <location evidence="2">Secreted</location>
        <location evidence="2">Extracellular space</location>
        <location evidence="2">Extracellular matrix</location>
    </subcellularLocation>
</comment>
<dbReference type="FunFam" id="2.10.25.10:FF:000045">
    <property type="entry name" value="Slit guidance ligand 2"/>
    <property type="match status" value="1"/>
</dbReference>
<keyword evidence="12" id="KW-0325">Glycoprotein</keyword>
<feature type="domain" description="EGF-like" evidence="16">
    <location>
        <begin position="711"/>
        <end position="747"/>
    </location>
</feature>
<feature type="domain" description="EGF-like" evidence="16">
    <location>
        <begin position="40"/>
        <end position="75"/>
    </location>
</feature>
<keyword evidence="11 13" id="KW-1015">Disulfide bond</keyword>
<dbReference type="SUPFAM" id="SSF57196">
    <property type="entry name" value="EGF/Laminin"/>
    <property type="match status" value="15"/>
</dbReference>
<dbReference type="FunFam" id="2.10.25.10:FF:000282">
    <property type="entry name" value="Crumbs cell polarity complex component 2"/>
    <property type="match status" value="1"/>
</dbReference>
<keyword evidence="10 14" id="KW-0472">Membrane</keyword>
<feature type="domain" description="EGF-like" evidence="16">
    <location>
        <begin position="1171"/>
        <end position="1207"/>
    </location>
</feature>
<evidence type="ECO:0000256" key="4">
    <source>
        <dbReference type="ARBA" id="ARBA00022530"/>
    </source>
</evidence>
<feature type="disulfide bond" evidence="13">
    <location>
        <begin position="1272"/>
        <end position="1281"/>
    </location>
</feature>
<comment type="caution">
    <text evidence="13">Lacks conserved residue(s) required for the propagation of feature annotation.</text>
</comment>
<feature type="domain" description="EGF-like" evidence="16">
    <location>
        <begin position="1324"/>
        <end position="1360"/>
    </location>
</feature>
<dbReference type="FunFam" id="2.10.25.10:FF:000274">
    <property type="entry name" value="Crumbs cell polarity complex component 1"/>
    <property type="match status" value="1"/>
</dbReference>
<feature type="disulfide bond" evidence="13">
    <location>
        <begin position="425"/>
        <end position="434"/>
    </location>
</feature>
<dbReference type="InterPro" id="IPR013320">
    <property type="entry name" value="ConA-like_dom_sf"/>
</dbReference>
<dbReference type="PANTHER" id="PTHR12916:SF14">
    <property type="entry name" value="CRUMBS 1, CELL POLARITY COMPLEX COMPONENT"/>
    <property type="match status" value="1"/>
</dbReference>
<keyword evidence="9 14" id="KW-1133">Transmembrane helix</keyword>
<dbReference type="InterPro" id="IPR001791">
    <property type="entry name" value="Laminin_G"/>
</dbReference>
<feature type="disulfide bond" evidence="13">
    <location>
        <begin position="104"/>
        <end position="113"/>
    </location>
</feature>
<feature type="domain" description="EGF-like" evidence="16">
    <location>
        <begin position="1246"/>
        <end position="1282"/>
    </location>
</feature>
<feature type="disulfide bond" evidence="13">
    <location>
        <begin position="957"/>
        <end position="966"/>
    </location>
</feature>
<evidence type="ECO:0000256" key="11">
    <source>
        <dbReference type="ARBA" id="ARBA00023157"/>
    </source>
</evidence>
<dbReference type="InterPro" id="IPR049883">
    <property type="entry name" value="NOTCH1_EGF-like"/>
</dbReference>
<dbReference type="SUPFAM" id="SSF57184">
    <property type="entry name" value="Growth factor receptor domain"/>
    <property type="match status" value="1"/>
</dbReference>
<proteinExistence type="predicted"/>
<feature type="domain" description="EGF-like" evidence="16">
    <location>
        <begin position="307"/>
        <end position="343"/>
    </location>
</feature>
<dbReference type="PROSITE" id="PS50025">
    <property type="entry name" value="LAM_G_DOMAIN"/>
    <property type="match status" value="3"/>
</dbReference>
<feature type="domain" description="Laminin G" evidence="15">
    <location>
        <begin position="525"/>
        <end position="709"/>
    </location>
</feature>
<evidence type="ECO:0000256" key="3">
    <source>
        <dbReference type="ARBA" id="ARBA00022525"/>
    </source>
</evidence>
<dbReference type="PROSITE" id="PS50026">
    <property type="entry name" value="EGF_3"/>
    <property type="match status" value="20"/>
</dbReference>
<feature type="domain" description="EGF-like" evidence="16">
    <location>
        <begin position="931"/>
        <end position="967"/>
    </location>
</feature>
<dbReference type="FunFam" id="2.10.25.10:FF:000031">
    <property type="entry name" value="neurogenic locus notch homolog protein 3"/>
    <property type="match status" value="1"/>
</dbReference>
<feature type="domain" description="EGF-like" evidence="16">
    <location>
        <begin position="345"/>
        <end position="397"/>
    </location>
</feature>
<dbReference type="SUPFAM" id="SSF49899">
    <property type="entry name" value="Concanavalin A-like lectins/glucanases"/>
    <property type="match status" value="3"/>
</dbReference>
<dbReference type="SMART" id="SM00179">
    <property type="entry name" value="EGF_CA"/>
    <property type="match status" value="19"/>
</dbReference>
<feature type="disulfide bond" evidence="13">
    <location>
        <begin position="218"/>
        <end position="227"/>
    </location>
</feature>
<feature type="domain" description="EGF-like" evidence="16">
    <location>
        <begin position="268"/>
        <end position="305"/>
    </location>
</feature>
<dbReference type="SMART" id="SM00282">
    <property type="entry name" value="LamG"/>
    <property type="match status" value="3"/>
</dbReference>
<evidence type="ECO:0000259" key="16">
    <source>
        <dbReference type="PROSITE" id="PS50026"/>
    </source>
</evidence>
<evidence type="ECO:0000256" key="13">
    <source>
        <dbReference type="PROSITE-ProRule" id="PRU00076"/>
    </source>
</evidence>
<dbReference type="InterPro" id="IPR009030">
    <property type="entry name" value="Growth_fac_rcpt_cys_sf"/>
</dbReference>
<keyword evidence="8" id="KW-0677">Repeat</keyword>
<evidence type="ECO:0000259" key="15">
    <source>
        <dbReference type="PROSITE" id="PS50025"/>
    </source>
</evidence>
<feature type="domain" description="EGF-like" evidence="16">
    <location>
        <begin position="77"/>
        <end position="114"/>
    </location>
</feature>
<evidence type="ECO:0000256" key="12">
    <source>
        <dbReference type="ARBA" id="ARBA00023180"/>
    </source>
</evidence>
<feature type="domain" description="EGF-like" evidence="16">
    <location>
        <begin position="437"/>
        <end position="479"/>
    </location>
</feature>
<keyword evidence="4" id="KW-0272">Extracellular matrix</keyword>
<protein>
    <submittedName>
        <fullName evidence="17">Uncharacterized protein</fullName>
    </submittedName>
</protein>
<dbReference type="SMART" id="SM00181">
    <property type="entry name" value="EGF"/>
    <property type="match status" value="20"/>
</dbReference>
<dbReference type="GO" id="GO:0045944">
    <property type="term" value="P:positive regulation of transcription by RNA polymerase II"/>
    <property type="evidence" value="ECO:0007669"/>
    <property type="project" value="UniProtKB-ARBA"/>
</dbReference>
<name>A0ABD1KM77_9TELE</name>
<keyword evidence="18" id="KW-1185">Reference proteome</keyword>
<dbReference type="FunFam" id="2.10.25.10:FF:000029">
    <property type="entry name" value="neurexin-1 isoform X1"/>
    <property type="match status" value="1"/>
</dbReference>
<evidence type="ECO:0000256" key="10">
    <source>
        <dbReference type="ARBA" id="ARBA00023136"/>
    </source>
</evidence>
<dbReference type="InterPro" id="IPR000742">
    <property type="entry name" value="EGF"/>
</dbReference>
<dbReference type="PROSITE" id="PS00010">
    <property type="entry name" value="ASX_HYDROXYL"/>
    <property type="match status" value="14"/>
</dbReference>
<feature type="domain" description="Laminin G" evidence="15">
    <location>
        <begin position="995"/>
        <end position="1169"/>
    </location>
</feature>
<gene>
    <name evidence="17" type="ORF">ACEWY4_004475</name>
</gene>
<evidence type="ECO:0000256" key="8">
    <source>
        <dbReference type="ARBA" id="ARBA00022737"/>
    </source>
</evidence>
<dbReference type="Pfam" id="PF12661">
    <property type="entry name" value="hEGF"/>
    <property type="match status" value="1"/>
</dbReference>
<evidence type="ECO:0000256" key="7">
    <source>
        <dbReference type="ARBA" id="ARBA00022729"/>
    </source>
</evidence>
<accession>A0ABD1KM77</accession>
<feature type="disulfide bond" evidence="13">
    <location>
        <begin position="1213"/>
        <end position="1223"/>
    </location>
</feature>
<evidence type="ECO:0000313" key="18">
    <source>
        <dbReference type="Proteomes" id="UP001591681"/>
    </source>
</evidence>
<feature type="domain" description="Laminin G" evidence="15">
    <location>
        <begin position="753"/>
        <end position="929"/>
    </location>
</feature>
<dbReference type="Gene3D" id="2.60.120.200">
    <property type="match status" value="3"/>
</dbReference>
<dbReference type="InterPro" id="IPR000152">
    <property type="entry name" value="EGF-type_Asp/Asn_hydroxyl_site"/>
</dbReference>
<keyword evidence="3" id="KW-0964">Secreted</keyword>
<dbReference type="GO" id="GO:0016020">
    <property type="term" value="C:membrane"/>
    <property type="evidence" value="ECO:0007669"/>
    <property type="project" value="UniProtKB-SubCell"/>
</dbReference>
<feature type="disulfide bond" evidence="13">
    <location>
        <begin position="737"/>
        <end position="746"/>
    </location>
</feature>
<dbReference type="FunFam" id="2.10.25.10:FF:000004">
    <property type="entry name" value="Neurogenic locus notch 1"/>
    <property type="match status" value="1"/>
</dbReference>
<reference evidence="17 18" key="1">
    <citation type="submission" date="2024-09" db="EMBL/GenBank/DDBJ databases">
        <title>A chromosome-level genome assembly of Gray's grenadier anchovy, Coilia grayii.</title>
        <authorList>
            <person name="Fu Z."/>
        </authorList>
    </citation>
    <scope>NUCLEOTIDE SEQUENCE [LARGE SCALE GENOMIC DNA]</scope>
    <source>
        <strain evidence="17">G4</strain>
        <tissue evidence="17">Muscle</tissue>
    </source>
</reference>
<feature type="disulfide bond" evidence="13">
    <location>
        <begin position="180"/>
        <end position="189"/>
    </location>
</feature>
<sequence>MCASSPCQNEAICVDNMGDYVCLCVTHTEVRYTGKDCDELYDACHFAPCDNCQSTPGTAEYTCICPEGFAGENCTEDVDECESNPCDGVRSECVDGVNGYSCFCPMGFGGEDCSLPVEDCADEPCQNNGTCSRVPDGYRCHCPVGFEGDNCEQDIDECLSHPCQNGAICMDDVAAYHCYCVPGFQGFHCEIDINECASHPCENNGTCVNLKDHYVCECLLGYTGINCEMEIDECASNPCQNDAICHDLIGLYTCECVLGFEGLDCEINIDECESNPCLNGAACIDLVNSYECDCSGTGFMGDHCEEDIPECASEPCQHGGTCEDGTNEYHCTCWEGYEGDNCEVDIDECADGPCLNDGECYQRSDPGSWEEGWGFSYANAAGYVCQCQPGFTGENCSVNIDECESEPCQNGGTCEDLVNAYMCVCAEGFTGASCEVNIDECESQPCQNGGRCEDGVADYTCHCPAAEEGHLPWGGRDCDVELLGCQEHECQNAAACVPRLEGDEHHHACRCQPGFYDDVCSTPTTFSFSAPGFVLVEVELPERERRDVGSGIGPSIRLRFRTTLHDMVLFYRGDGDSYMSLVIMERGLKATAVSGDISLEAFFHGHVSDGVWHDTEVLLSEGLTLVLKGPGCDEDGCQVVNGSSPDGSFFHHPESFTHVYVGGAPEDYHEHLEKGIGFMGCMEDLLIDSNPVLPQNLPEDAIQDVELGCHKTEWCEEDPCSQRGDCVDLWTSYHCDCHRPFYGNSCLDEFPSWTFSHEDTLSYVSYGVGHDHGTDFKVSFFLRSLKEDGLILQLAHPDQDDPYFSLFLKLGRLMIHSHPDTLPLTAPVFLANGEKHLVEVELKDGQVSFEYGGLRYALGQFAEVEVGDGDVAYVGGLPEGELEEWGGHFKGCLQDMRLDNVHLDLDAWNSSESVMVYYPSDSANMEQDCLSDDTCKDEPCLNGGECSITWNDFACSCPVNFTGKHCETRVWCISDPCINGGRCLDLPDGYECISNATFDNTPLQYTSKGSLTDPVVSITLEVRTRTENGLLLQASNGVEYLQVGLMDASLKVEIHSENSVEALDFSGQRRVSDGHWHRVHIFMRDPEKEASPWEILVDGITDGNSNQMLAGSLHFLNEDNTIVMLAQSFKGCLGAVRISGAYLPFVDDLQPPQAGRFHRIGDEAVRTGCSSAPVCDSNPCRNGGTCEDLFDLFGCACTHGWEGLRCELDTDECASQPCVHGSCKDFHGRFECTCHAGYTGTTCQQDVDDCVEGHCENGGTCKDGVNQYTCICPPNYSGHRCQWNYPPLPCDELDCGNGGTCYDEVWGGSCACTSGFTGYRCETEVDECASNPCLNGGSCVDRLNRFQCLCPAGFSGSHCETSKQSRRERFPWLMVVVPLVCCCVLLAVIGTTFMLLTARRKRQSEGTYSPSQQEVAGARMEMDSMLKLPPEERLI</sequence>
<evidence type="ECO:0000256" key="2">
    <source>
        <dbReference type="ARBA" id="ARBA00004498"/>
    </source>
</evidence>
<feature type="domain" description="EGF-like" evidence="16">
    <location>
        <begin position="399"/>
        <end position="435"/>
    </location>
</feature>
<feature type="domain" description="EGF-like" evidence="16">
    <location>
        <begin position="1"/>
        <end position="38"/>
    </location>
</feature>
<dbReference type="GO" id="GO:0045597">
    <property type="term" value="P:positive regulation of cell differentiation"/>
    <property type="evidence" value="ECO:0007669"/>
    <property type="project" value="UniProtKB-ARBA"/>
</dbReference>
<feature type="domain" description="EGF-like" evidence="16">
    <location>
        <begin position="1209"/>
        <end position="1244"/>
    </location>
</feature>
<keyword evidence="6 14" id="KW-0812">Transmembrane</keyword>
<dbReference type="CDD" id="cd00110">
    <property type="entry name" value="LamG"/>
    <property type="match status" value="3"/>
</dbReference>
<feature type="disulfide bond" evidence="13">
    <location>
        <begin position="1312"/>
        <end position="1321"/>
    </location>
</feature>
<evidence type="ECO:0000256" key="6">
    <source>
        <dbReference type="ARBA" id="ARBA00022692"/>
    </source>
</evidence>
<comment type="caution">
    <text evidence="17">The sequence shown here is derived from an EMBL/GenBank/DDBJ whole genome shotgun (WGS) entry which is preliminary data.</text>
</comment>
<feature type="domain" description="EGF-like" evidence="16">
    <location>
        <begin position="154"/>
        <end position="190"/>
    </location>
</feature>
<dbReference type="InterPro" id="IPR001881">
    <property type="entry name" value="EGF-like_Ca-bd_dom"/>
</dbReference>
<feature type="disulfide bond" evidence="13">
    <location>
        <begin position="387"/>
        <end position="396"/>
    </location>
</feature>
<feature type="domain" description="EGF-like" evidence="16">
    <location>
        <begin position="116"/>
        <end position="152"/>
    </location>
</feature>
<dbReference type="Pfam" id="PF00008">
    <property type="entry name" value="EGF"/>
    <property type="match status" value="13"/>
</dbReference>
<dbReference type="PRINTS" id="PR01983">
    <property type="entry name" value="NOTCH"/>
</dbReference>
<feature type="domain" description="EGF-like" evidence="16">
    <location>
        <begin position="1286"/>
        <end position="1322"/>
    </location>
</feature>
<evidence type="ECO:0000256" key="9">
    <source>
        <dbReference type="ARBA" id="ARBA00022989"/>
    </source>
</evidence>
<dbReference type="Pfam" id="PF02210">
    <property type="entry name" value="Laminin_G_2"/>
    <property type="match status" value="3"/>
</dbReference>
<dbReference type="Proteomes" id="UP001591681">
    <property type="component" value="Unassembled WGS sequence"/>
</dbReference>
<dbReference type="PRINTS" id="PR00010">
    <property type="entry name" value="EGFBLOOD"/>
</dbReference>
<feature type="disulfide bond" evidence="13">
    <location>
        <begin position="333"/>
        <end position="342"/>
    </location>
</feature>
<dbReference type="PANTHER" id="PTHR12916">
    <property type="entry name" value="CYTOCHROME C OXIDASE POLYPEPTIDE VIC-2"/>
    <property type="match status" value="1"/>
</dbReference>
<dbReference type="FunFam" id="2.10.25.10:FF:000309">
    <property type="entry name" value="Uncharacterized protein, isoform A"/>
    <property type="match status" value="1"/>
</dbReference>
<dbReference type="InterPro" id="IPR018097">
    <property type="entry name" value="EGF_Ca-bd_CS"/>
</dbReference>
<evidence type="ECO:0000256" key="5">
    <source>
        <dbReference type="ARBA" id="ARBA00022536"/>
    </source>
</evidence>
<dbReference type="FunFam" id="2.10.25.10:FF:000472">
    <property type="entry name" value="Uncharacterized protein, isoform A"/>
    <property type="match status" value="1"/>
</dbReference>
<dbReference type="FunFam" id="2.10.25.10:FF:000208">
    <property type="entry name" value="Crumbs 2, cell polarity complex component"/>
    <property type="match status" value="1"/>
</dbReference>
<feature type="disulfide bond" evidence="13">
    <location>
        <begin position="1197"/>
        <end position="1206"/>
    </location>
</feature>
<dbReference type="Gene3D" id="2.10.25.10">
    <property type="entry name" value="Laminin"/>
    <property type="match status" value="20"/>
</dbReference>
<dbReference type="InterPro" id="IPR013032">
    <property type="entry name" value="EGF-like_CS"/>
</dbReference>
<feature type="disulfide bond" evidence="13">
    <location>
        <begin position="511"/>
        <end position="520"/>
    </location>
</feature>
<dbReference type="PROSITE" id="PS01187">
    <property type="entry name" value="EGF_CA"/>
    <property type="match status" value="6"/>
</dbReference>
<feature type="disulfide bond" evidence="13">
    <location>
        <begin position="256"/>
        <end position="265"/>
    </location>
</feature>
<dbReference type="PROSITE" id="PS01186">
    <property type="entry name" value="EGF_2"/>
    <property type="match status" value="15"/>
</dbReference>
<feature type="disulfide bond" evidence="13">
    <location>
        <begin position="65"/>
        <end position="74"/>
    </location>
</feature>
<feature type="domain" description="EGF-like" evidence="16">
    <location>
        <begin position="481"/>
        <end position="521"/>
    </location>
</feature>
<feature type="disulfide bond" evidence="13">
    <location>
        <begin position="142"/>
        <end position="151"/>
    </location>
</feature>
<dbReference type="EMBL" id="JBHFQA010000004">
    <property type="protein sequence ID" value="KAL2100081.1"/>
    <property type="molecule type" value="Genomic_DNA"/>
</dbReference>
<evidence type="ECO:0000256" key="1">
    <source>
        <dbReference type="ARBA" id="ARBA00004479"/>
    </source>
</evidence>
<feature type="disulfide bond" evidence="13">
    <location>
        <begin position="1350"/>
        <end position="1359"/>
    </location>
</feature>
<dbReference type="FunFam" id="2.10.25.10:FF:000109">
    <property type="entry name" value="Notch homolog 4, [Drosophila]"/>
    <property type="match status" value="1"/>
</dbReference>
<feature type="disulfide bond" evidence="13">
    <location>
        <begin position="1234"/>
        <end position="1243"/>
    </location>
</feature>
<dbReference type="FunFam" id="2.10.25.10:FF:000143">
    <property type="entry name" value="Protein crumbs 1"/>
    <property type="match status" value="3"/>
</dbReference>
<feature type="domain" description="EGF-like" evidence="16">
    <location>
        <begin position="230"/>
        <end position="266"/>
    </location>
</feature>
<dbReference type="PROSITE" id="PS00022">
    <property type="entry name" value="EGF_1"/>
    <property type="match status" value="16"/>
</dbReference>
<organism evidence="17 18">
    <name type="scientific">Coilia grayii</name>
    <name type="common">Gray's grenadier anchovy</name>
    <dbReference type="NCBI Taxonomy" id="363190"/>
    <lineage>
        <taxon>Eukaryota</taxon>
        <taxon>Metazoa</taxon>
        <taxon>Chordata</taxon>
        <taxon>Craniata</taxon>
        <taxon>Vertebrata</taxon>
        <taxon>Euteleostomi</taxon>
        <taxon>Actinopterygii</taxon>
        <taxon>Neopterygii</taxon>
        <taxon>Teleostei</taxon>
        <taxon>Clupei</taxon>
        <taxon>Clupeiformes</taxon>
        <taxon>Clupeoidei</taxon>
        <taxon>Engraulidae</taxon>
        <taxon>Coilinae</taxon>
        <taxon>Coilia</taxon>
    </lineage>
</organism>
<dbReference type="Pfam" id="PF07645">
    <property type="entry name" value="EGF_CA"/>
    <property type="match status" value="1"/>
</dbReference>
<dbReference type="CDD" id="cd00054">
    <property type="entry name" value="EGF_CA"/>
    <property type="match status" value="16"/>
</dbReference>